<protein>
    <submittedName>
        <fullName evidence="1">Uncharacterized protein</fullName>
    </submittedName>
</protein>
<dbReference type="EMBL" id="DRXE01000131">
    <property type="protein sequence ID" value="HHM67767.1"/>
    <property type="molecule type" value="Genomic_DNA"/>
</dbReference>
<proteinExistence type="predicted"/>
<comment type="caution">
    <text evidence="1">The sequence shown here is derived from an EMBL/GenBank/DDBJ whole genome shotgun (WGS) entry which is preliminary data.</text>
</comment>
<accession>A0A7C5VFD8</accession>
<dbReference type="AlphaFoldDB" id="A0A7C5VFD8"/>
<name>A0A7C5VFD8_9DEIN</name>
<gene>
    <name evidence="1" type="ORF">ENM28_03460</name>
</gene>
<sequence length="102" mass="12178">MKGKKEYRLRLVQKRLPFSFVARIAAALGQAPSPEAYLLRRWNASPLDGRRRSRFLRSFKRQRAHQERRRIKNRLVRFLREGVGEDGLYAPPRRGEKGWELF</sequence>
<organism evidence="1">
    <name type="scientific">Thermus caliditerrae</name>
    <dbReference type="NCBI Taxonomy" id="1330700"/>
    <lineage>
        <taxon>Bacteria</taxon>
        <taxon>Thermotogati</taxon>
        <taxon>Deinococcota</taxon>
        <taxon>Deinococci</taxon>
        <taxon>Thermales</taxon>
        <taxon>Thermaceae</taxon>
        <taxon>Thermus</taxon>
    </lineage>
</organism>
<reference evidence="1" key="1">
    <citation type="journal article" date="2020" name="mSystems">
        <title>Genome- and Community-Level Interaction Insights into Carbon Utilization and Element Cycling Functions of Hydrothermarchaeota in Hydrothermal Sediment.</title>
        <authorList>
            <person name="Zhou Z."/>
            <person name="Liu Y."/>
            <person name="Xu W."/>
            <person name="Pan J."/>
            <person name="Luo Z.H."/>
            <person name="Li M."/>
        </authorList>
    </citation>
    <scope>NUCLEOTIDE SEQUENCE [LARGE SCALE GENOMIC DNA]</scope>
    <source>
        <strain evidence="1">SpSt-1071</strain>
    </source>
</reference>
<evidence type="ECO:0000313" key="1">
    <source>
        <dbReference type="EMBL" id="HHM67767.1"/>
    </source>
</evidence>